<dbReference type="Proteomes" id="UP000190367">
    <property type="component" value="Unassembled WGS sequence"/>
</dbReference>
<dbReference type="CDD" id="cd05233">
    <property type="entry name" value="SDR_c"/>
    <property type="match status" value="1"/>
</dbReference>
<dbReference type="InterPro" id="IPR002347">
    <property type="entry name" value="SDR_fam"/>
</dbReference>
<dbReference type="PANTHER" id="PTHR43544:SF2">
    <property type="entry name" value="OXIDOREDUCTASE"/>
    <property type="match status" value="1"/>
</dbReference>
<dbReference type="Pfam" id="PF13561">
    <property type="entry name" value="adh_short_C2"/>
    <property type="match status" value="1"/>
</dbReference>
<evidence type="ECO:0000313" key="2">
    <source>
        <dbReference type="Proteomes" id="UP000190367"/>
    </source>
</evidence>
<dbReference type="PANTHER" id="PTHR43544">
    <property type="entry name" value="SHORT-CHAIN DEHYDROGENASE/REDUCTASE"/>
    <property type="match status" value="1"/>
</dbReference>
<accession>A0A1T4TZ87</accession>
<dbReference type="EMBL" id="FUWZ01000007">
    <property type="protein sequence ID" value="SKA45730.1"/>
    <property type="molecule type" value="Genomic_DNA"/>
</dbReference>
<dbReference type="InterPro" id="IPR036291">
    <property type="entry name" value="NAD(P)-bd_dom_sf"/>
</dbReference>
<dbReference type="AlphaFoldDB" id="A0A1T4TZ87"/>
<protein>
    <submittedName>
        <fullName evidence="1">Short chain dehydrogenase</fullName>
    </submittedName>
</protein>
<name>A0A1T4TZ87_9BACT</name>
<dbReference type="GO" id="GO:0016491">
    <property type="term" value="F:oxidoreductase activity"/>
    <property type="evidence" value="ECO:0007669"/>
    <property type="project" value="TreeGrafter"/>
</dbReference>
<reference evidence="2" key="1">
    <citation type="submission" date="2017-02" db="EMBL/GenBank/DDBJ databases">
        <authorList>
            <person name="Varghese N."/>
            <person name="Submissions S."/>
        </authorList>
    </citation>
    <scope>NUCLEOTIDE SEQUENCE [LARGE SCALE GENOMIC DNA]</scope>
    <source>
        <strain evidence="2">DSM 22224</strain>
    </source>
</reference>
<organism evidence="1 2">
    <name type="scientific">Chitinophaga eiseniae</name>
    <dbReference type="NCBI Taxonomy" id="634771"/>
    <lineage>
        <taxon>Bacteria</taxon>
        <taxon>Pseudomonadati</taxon>
        <taxon>Bacteroidota</taxon>
        <taxon>Chitinophagia</taxon>
        <taxon>Chitinophagales</taxon>
        <taxon>Chitinophagaceae</taxon>
        <taxon>Chitinophaga</taxon>
    </lineage>
</organism>
<evidence type="ECO:0000313" key="1">
    <source>
        <dbReference type="EMBL" id="SKA45730.1"/>
    </source>
</evidence>
<dbReference type="RefSeq" id="WP_078672922.1">
    <property type="nucleotide sequence ID" value="NZ_FUWZ01000007.1"/>
</dbReference>
<dbReference type="PRINTS" id="PR00081">
    <property type="entry name" value="GDHRDH"/>
</dbReference>
<sequence>MERAFTQEEWEACIKVLQVLSRDPDQSPDNMVLKGLVTKLYKRAKKDNKAAVAEAALTAVAPPPVRMTLQRLKQISQKQDVLRQYDKKEVLSQTQLFRKYELPDTGQPAGKNEDLTLTGHQRCYTCQVPYLSVHFFYHMLCPSCAALNYSKRLQCADLRDRVAVVTGGRIKIGYLTALRLLRDGARVWVTTRFAKDCALRFSEEKDFSEWGHRLKIVTLDLRHPGQVRQFIQQLYAEETHLDILIHNAAQTVKRPAAFYQHLFAMEEAPLEALPAAVRSCLAPAPPFRYPGDVWEQQLLPAEIHQSFPAGQYDKDRQQVDLRATNSWTLRLDEIPPGEMLETQLVNVTAPFMLNSQLKALLKKSPFPRRFIINVSAMEGQFNRGSKTPYHPHTNMAKAALNMMTRTSAQDYALDGIYMNSVDTGWITQENPHPKKERLYEEDGFVPPLDETDGMARIYDPIVSGLASPDIPLFGHFLKDYQPYAW</sequence>
<dbReference type="Pfam" id="PF00106">
    <property type="entry name" value="adh_short"/>
    <property type="match status" value="1"/>
</dbReference>
<keyword evidence="2" id="KW-1185">Reference proteome</keyword>
<dbReference type="STRING" id="634771.SAMN04488128_10790"/>
<proteinExistence type="predicted"/>
<dbReference type="Gene3D" id="3.40.50.720">
    <property type="entry name" value="NAD(P)-binding Rossmann-like Domain"/>
    <property type="match status" value="2"/>
</dbReference>
<gene>
    <name evidence="1" type="ORF">SAMN04488128_10790</name>
</gene>
<dbReference type="InterPro" id="IPR051468">
    <property type="entry name" value="Fungal_SecMetab_SDRs"/>
</dbReference>
<dbReference type="GO" id="GO:0005737">
    <property type="term" value="C:cytoplasm"/>
    <property type="evidence" value="ECO:0007669"/>
    <property type="project" value="TreeGrafter"/>
</dbReference>
<dbReference type="OrthoDB" id="56744at2"/>
<dbReference type="SUPFAM" id="SSF51735">
    <property type="entry name" value="NAD(P)-binding Rossmann-fold domains"/>
    <property type="match status" value="1"/>
</dbReference>